<feature type="compositionally biased region" description="Polar residues" evidence="1">
    <location>
        <begin position="12"/>
        <end position="33"/>
    </location>
</feature>
<keyword evidence="4" id="KW-1185">Reference proteome</keyword>
<feature type="transmembrane region" description="Helical" evidence="2">
    <location>
        <begin position="126"/>
        <end position="150"/>
    </location>
</feature>
<protein>
    <submittedName>
        <fullName evidence="3">Uncharacterized protein</fullName>
    </submittedName>
</protein>
<dbReference type="eggNOG" id="ENOG502RMEX">
    <property type="taxonomic scope" value="Eukaryota"/>
</dbReference>
<proteinExistence type="predicted"/>
<feature type="region of interest" description="Disordered" evidence="1">
    <location>
        <begin position="1"/>
        <end position="37"/>
    </location>
</feature>
<keyword evidence="2" id="KW-0812">Transmembrane</keyword>
<sequence length="159" mass="16298">MKFEAAEPSTAYHISNSTAPPSNSFPATTSATTEYPEASTAEYVPSATGLSALASAASDQTSYIRAYDNADNSNSNHNASQSVNYATSAPTATNGGQGSTTVSTPCSSLRQPSTPNLYPSTIFPSITLAFICLLLPPAACSTLLSFLGIAGPGKWLGGY</sequence>
<evidence type="ECO:0000256" key="1">
    <source>
        <dbReference type="SAM" id="MobiDB-lite"/>
    </source>
</evidence>
<gene>
    <name evidence="3" type="ORF">MGYG_02330</name>
</gene>
<dbReference type="OrthoDB" id="10665504at2759"/>
<name>E4UR42_ARTGP</name>
<keyword evidence="2" id="KW-0472">Membrane</keyword>
<dbReference type="InParanoid" id="E4UR42"/>
<dbReference type="AlphaFoldDB" id="E4UR42"/>
<evidence type="ECO:0000256" key="2">
    <source>
        <dbReference type="SAM" id="Phobius"/>
    </source>
</evidence>
<accession>E4UR42</accession>
<dbReference type="Proteomes" id="UP000002669">
    <property type="component" value="Unassembled WGS sequence"/>
</dbReference>
<evidence type="ECO:0000313" key="3">
    <source>
        <dbReference type="EMBL" id="EFQ99317.1"/>
    </source>
</evidence>
<keyword evidence="2" id="KW-1133">Transmembrane helix</keyword>
<feature type="region of interest" description="Disordered" evidence="1">
    <location>
        <begin position="87"/>
        <end position="110"/>
    </location>
</feature>
<dbReference type="GeneID" id="10030101"/>
<dbReference type="EMBL" id="DS989823">
    <property type="protein sequence ID" value="EFQ99317.1"/>
    <property type="molecule type" value="Genomic_DNA"/>
</dbReference>
<dbReference type="HOGENOM" id="CLU_1660287_0_0_1"/>
<evidence type="ECO:0000313" key="4">
    <source>
        <dbReference type="Proteomes" id="UP000002669"/>
    </source>
</evidence>
<dbReference type="RefSeq" id="XP_003174800.1">
    <property type="nucleotide sequence ID" value="XM_003174752.1"/>
</dbReference>
<reference evidence="4" key="1">
    <citation type="journal article" date="2012" name="MBio">
        <title>Comparative genome analysis of Trichophyton rubrum and related dermatophytes reveals candidate genes involved in infection.</title>
        <authorList>
            <person name="Martinez D.A."/>
            <person name="Oliver B.G."/>
            <person name="Graeser Y."/>
            <person name="Goldberg J.M."/>
            <person name="Li W."/>
            <person name="Martinez-Rossi N.M."/>
            <person name="Monod M."/>
            <person name="Shelest E."/>
            <person name="Barton R.C."/>
            <person name="Birch E."/>
            <person name="Brakhage A.A."/>
            <person name="Chen Z."/>
            <person name="Gurr S.J."/>
            <person name="Heiman D."/>
            <person name="Heitman J."/>
            <person name="Kosti I."/>
            <person name="Rossi A."/>
            <person name="Saif S."/>
            <person name="Samalova M."/>
            <person name="Saunders C.W."/>
            <person name="Shea T."/>
            <person name="Summerbell R.C."/>
            <person name="Xu J."/>
            <person name="Young S."/>
            <person name="Zeng Q."/>
            <person name="Birren B.W."/>
            <person name="Cuomo C.A."/>
            <person name="White T.C."/>
        </authorList>
    </citation>
    <scope>NUCLEOTIDE SEQUENCE [LARGE SCALE GENOMIC DNA]</scope>
    <source>
        <strain evidence="4">ATCC MYA-4604 / CBS 118893</strain>
    </source>
</reference>
<dbReference type="VEuPathDB" id="FungiDB:MGYG_02330"/>
<organism evidence="4">
    <name type="scientific">Arthroderma gypseum (strain ATCC MYA-4604 / CBS 118893)</name>
    <name type="common">Microsporum gypseum</name>
    <dbReference type="NCBI Taxonomy" id="535722"/>
    <lineage>
        <taxon>Eukaryota</taxon>
        <taxon>Fungi</taxon>
        <taxon>Dikarya</taxon>
        <taxon>Ascomycota</taxon>
        <taxon>Pezizomycotina</taxon>
        <taxon>Eurotiomycetes</taxon>
        <taxon>Eurotiomycetidae</taxon>
        <taxon>Onygenales</taxon>
        <taxon>Arthrodermataceae</taxon>
        <taxon>Nannizzia</taxon>
    </lineage>
</organism>